<gene>
    <name evidence="2" type="ORF">HELGO_WM8884</name>
</gene>
<reference evidence="2" key="1">
    <citation type="submission" date="2020-01" db="EMBL/GenBank/DDBJ databases">
        <authorList>
            <person name="Meier V. D."/>
            <person name="Meier V D."/>
        </authorList>
    </citation>
    <scope>NUCLEOTIDE SEQUENCE</scope>
    <source>
        <strain evidence="2">HLG_WM_MAG_07</strain>
    </source>
</reference>
<accession>A0A6S6U556</accession>
<keyword evidence="1" id="KW-0732">Signal</keyword>
<evidence type="ECO:0000313" key="2">
    <source>
        <dbReference type="EMBL" id="CAA6828146.1"/>
    </source>
</evidence>
<sequence>MKKLILASLLAASAANAEVTLDTNQFTQSLDAMTSTMTQPEQQLFLNTVVYYGMNKSQPHDVTLPVDQLAAKTLNEFHGLTASEILRSIELSKAIKFQQQIMRAKAAHKQ</sequence>
<feature type="chain" id="PRO_5028311937" evidence="1">
    <location>
        <begin position="18"/>
        <end position="110"/>
    </location>
</feature>
<evidence type="ECO:0000256" key="1">
    <source>
        <dbReference type="SAM" id="SignalP"/>
    </source>
</evidence>
<name>A0A6S6U556_9GAMM</name>
<proteinExistence type="predicted"/>
<organism evidence="2">
    <name type="scientific">uncultured Thiotrichaceae bacterium</name>
    <dbReference type="NCBI Taxonomy" id="298394"/>
    <lineage>
        <taxon>Bacteria</taxon>
        <taxon>Pseudomonadati</taxon>
        <taxon>Pseudomonadota</taxon>
        <taxon>Gammaproteobacteria</taxon>
        <taxon>Thiotrichales</taxon>
        <taxon>Thiotrichaceae</taxon>
        <taxon>environmental samples</taxon>
    </lineage>
</organism>
<feature type="signal peptide" evidence="1">
    <location>
        <begin position="1"/>
        <end position="17"/>
    </location>
</feature>
<protein>
    <submittedName>
        <fullName evidence="2">Uncharacterized protein</fullName>
    </submittedName>
</protein>
<dbReference type="AlphaFoldDB" id="A0A6S6U556"/>
<dbReference type="EMBL" id="CACVAY010000146">
    <property type="protein sequence ID" value="CAA6828146.1"/>
    <property type="molecule type" value="Genomic_DNA"/>
</dbReference>